<dbReference type="OrthoDB" id="9767361at2"/>
<dbReference type="InterPro" id="IPR046342">
    <property type="entry name" value="CBS_dom_sf"/>
</dbReference>
<accession>A0A1T4VXL0</accession>
<feature type="transmembrane region" description="Helical" evidence="11">
    <location>
        <begin position="243"/>
        <end position="264"/>
    </location>
</feature>
<evidence type="ECO:0000256" key="7">
    <source>
        <dbReference type="ARBA" id="ARBA00023173"/>
    </source>
</evidence>
<dbReference type="STRING" id="1121442.SAMN02745702_01203"/>
<feature type="transmembrane region" description="Helical" evidence="11">
    <location>
        <begin position="284"/>
        <end position="303"/>
    </location>
</feature>
<feature type="transmembrane region" description="Helical" evidence="11">
    <location>
        <begin position="376"/>
        <end position="398"/>
    </location>
</feature>
<dbReference type="Gene3D" id="3.10.580.10">
    <property type="entry name" value="CBS-domain"/>
    <property type="match status" value="1"/>
</dbReference>
<keyword evidence="3 11" id="KW-0812">Transmembrane</keyword>
<evidence type="ECO:0000256" key="3">
    <source>
        <dbReference type="ARBA" id="ARBA00022692"/>
    </source>
</evidence>
<dbReference type="PRINTS" id="PR00762">
    <property type="entry name" value="CLCHANNEL"/>
</dbReference>
<evidence type="ECO:0000256" key="1">
    <source>
        <dbReference type="ARBA" id="ARBA00004141"/>
    </source>
</evidence>
<dbReference type="SMART" id="SM00116">
    <property type="entry name" value="CBS"/>
    <property type="match status" value="2"/>
</dbReference>
<dbReference type="InterPro" id="IPR014743">
    <property type="entry name" value="Cl-channel_core"/>
</dbReference>
<dbReference type="CDD" id="cd00400">
    <property type="entry name" value="Voltage_gated_ClC"/>
    <property type="match status" value="1"/>
</dbReference>
<name>A0A1T4VXL0_9BACT</name>
<feature type="transmembrane region" description="Helical" evidence="11">
    <location>
        <begin position="404"/>
        <end position="424"/>
    </location>
</feature>
<dbReference type="EMBL" id="FUYA01000003">
    <property type="protein sequence ID" value="SKA69723.1"/>
    <property type="molecule type" value="Genomic_DNA"/>
</dbReference>
<dbReference type="InterPro" id="IPR001807">
    <property type="entry name" value="ClC"/>
</dbReference>
<dbReference type="PANTHER" id="PTHR43427">
    <property type="entry name" value="CHLORIDE CHANNEL PROTEIN CLC-E"/>
    <property type="match status" value="1"/>
</dbReference>
<feature type="transmembrane region" description="Helical" evidence="11">
    <location>
        <begin position="24"/>
        <end position="48"/>
    </location>
</feature>
<feature type="transmembrane region" description="Helical" evidence="11">
    <location>
        <begin position="315"/>
        <end position="335"/>
    </location>
</feature>
<keyword evidence="8" id="KW-0868">Chloride</keyword>
<evidence type="ECO:0000259" key="12">
    <source>
        <dbReference type="PROSITE" id="PS51371"/>
    </source>
</evidence>
<dbReference type="Gene3D" id="1.10.3080.10">
    <property type="entry name" value="Clc chloride channel"/>
    <property type="match status" value="1"/>
</dbReference>
<keyword evidence="5" id="KW-0406">Ion transport</keyword>
<proteinExistence type="predicted"/>
<feature type="transmembrane region" description="Helical" evidence="11">
    <location>
        <begin position="341"/>
        <end position="364"/>
    </location>
</feature>
<keyword evidence="2" id="KW-0813">Transport</keyword>
<dbReference type="PROSITE" id="PS51371">
    <property type="entry name" value="CBS"/>
    <property type="match status" value="2"/>
</dbReference>
<evidence type="ECO:0000256" key="10">
    <source>
        <dbReference type="PROSITE-ProRule" id="PRU00703"/>
    </source>
</evidence>
<dbReference type="PANTHER" id="PTHR43427:SF6">
    <property type="entry name" value="CHLORIDE CHANNEL PROTEIN CLC-E"/>
    <property type="match status" value="1"/>
</dbReference>
<evidence type="ECO:0000256" key="4">
    <source>
        <dbReference type="ARBA" id="ARBA00022989"/>
    </source>
</evidence>
<organism evidence="13 14">
    <name type="scientific">Desulfobaculum bizertense DSM 18034</name>
    <dbReference type="NCBI Taxonomy" id="1121442"/>
    <lineage>
        <taxon>Bacteria</taxon>
        <taxon>Pseudomonadati</taxon>
        <taxon>Thermodesulfobacteriota</taxon>
        <taxon>Desulfovibrionia</taxon>
        <taxon>Desulfovibrionales</taxon>
        <taxon>Desulfovibrionaceae</taxon>
        <taxon>Desulfobaculum</taxon>
    </lineage>
</organism>
<dbReference type="Pfam" id="PF00654">
    <property type="entry name" value="Voltage_CLC"/>
    <property type="match status" value="1"/>
</dbReference>
<evidence type="ECO:0000256" key="8">
    <source>
        <dbReference type="ARBA" id="ARBA00023214"/>
    </source>
</evidence>
<keyword evidence="14" id="KW-1185">Reference proteome</keyword>
<dbReference type="FunFam" id="1.10.3080.10:FF:000018">
    <property type="entry name" value="Chloride transporter, ClC family"/>
    <property type="match status" value="1"/>
</dbReference>
<dbReference type="GO" id="GO:0005254">
    <property type="term" value="F:chloride channel activity"/>
    <property type="evidence" value="ECO:0007669"/>
    <property type="project" value="UniProtKB-KW"/>
</dbReference>
<comment type="subcellular location">
    <subcellularLocation>
        <location evidence="1">Membrane</location>
        <topology evidence="1">Multi-pass membrane protein</topology>
    </subcellularLocation>
</comment>
<evidence type="ECO:0000256" key="5">
    <source>
        <dbReference type="ARBA" id="ARBA00023065"/>
    </source>
</evidence>
<feature type="transmembrane region" description="Helical" evidence="11">
    <location>
        <begin position="204"/>
        <end position="222"/>
    </location>
</feature>
<dbReference type="GO" id="GO:0034707">
    <property type="term" value="C:chloride channel complex"/>
    <property type="evidence" value="ECO:0007669"/>
    <property type="project" value="UniProtKB-KW"/>
</dbReference>
<dbReference type="SUPFAM" id="SSF81340">
    <property type="entry name" value="Clc chloride channel"/>
    <property type="match status" value="1"/>
</dbReference>
<evidence type="ECO:0000256" key="11">
    <source>
        <dbReference type="SAM" id="Phobius"/>
    </source>
</evidence>
<feature type="transmembrane region" description="Helical" evidence="11">
    <location>
        <begin position="68"/>
        <end position="89"/>
    </location>
</feature>
<evidence type="ECO:0000313" key="14">
    <source>
        <dbReference type="Proteomes" id="UP000189733"/>
    </source>
</evidence>
<keyword evidence="9" id="KW-0407">Ion channel</keyword>
<keyword evidence="7" id="KW-0869">Chloride channel</keyword>
<evidence type="ECO:0000256" key="2">
    <source>
        <dbReference type="ARBA" id="ARBA00022448"/>
    </source>
</evidence>
<evidence type="ECO:0000256" key="9">
    <source>
        <dbReference type="ARBA" id="ARBA00023303"/>
    </source>
</evidence>
<feature type="transmembrane region" description="Helical" evidence="11">
    <location>
        <begin position="168"/>
        <end position="192"/>
    </location>
</feature>
<keyword evidence="4 11" id="KW-1133">Transmembrane helix</keyword>
<evidence type="ECO:0000256" key="6">
    <source>
        <dbReference type="ARBA" id="ARBA00023136"/>
    </source>
</evidence>
<dbReference type="RefSeq" id="WP_078684501.1">
    <property type="nucleotide sequence ID" value="NZ_FUYA01000003.1"/>
</dbReference>
<evidence type="ECO:0000313" key="13">
    <source>
        <dbReference type="EMBL" id="SKA69723.1"/>
    </source>
</evidence>
<dbReference type="Proteomes" id="UP000189733">
    <property type="component" value="Unassembled WGS sequence"/>
</dbReference>
<sequence>MNELLRPCRNVFVTFRKICLDRRVFNLFLAIAIGTLSGLGAVLFHHILQGAQYAFYQESGDILGFYGGLARWKLFLLPALGGLIVGIIVRYGASEAKGHGVPEVMSALTLKGGRIRKRVALVKIIASAVCIGSGGSSGREGPMVQIGSSVGSTLGQLFRVPVMEQRTMVGCGAAAGIAATFNAPIAGTLFALEILVGDFGLSSFSPVVLSSVTATAISRAYWGDLPTFNLPLYEIHSFWEYGIYPFLGILAGLAAVLFISVLYASEDFFERLALPDWTKPGLGGLLLGSVLFFFPHVFGVGYGSMNLALHGRLPGLMLLALVFAKVIATSCTLGSGGSGGIFAPSLFIGAMTGGFFGWLAMLLFPGYVAPSGAYALVGMGAVVAGTTQAPITAILILFEMTGDYKIILPMMITCIIATLTASAIKSGSIYTLKLKKRGIDISGGLEQNILRTLRVGSFMYKGPATIPEDMLLIDIIQTFRSDDASYLHVLDDKGLLAGIISFRDIRPYMNEECFGKGTTAGKICTKAPVTVTPQDSIQSALAIMGQHGISQLPVVESGGTRRLLGTLPQRDVLAAYDKAVLKREIQES</sequence>
<protein>
    <submittedName>
        <fullName evidence="13">Chloride channel protein, CIC family</fullName>
    </submittedName>
</protein>
<reference evidence="13 14" key="1">
    <citation type="submission" date="2017-02" db="EMBL/GenBank/DDBJ databases">
        <authorList>
            <person name="Peterson S.W."/>
        </authorList>
    </citation>
    <scope>NUCLEOTIDE SEQUENCE [LARGE SCALE GENOMIC DNA]</scope>
    <source>
        <strain evidence="13 14">DSM 18034</strain>
    </source>
</reference>
<feature type="domain" description="CBS" evidence="12">
    <location>
        <begin position="459"/>
        <end position="517"/>
    </location>
</feature>
<feature type="domain" description="CBS" evidence="12">
    <location>
        <begin position="524"/>
        <end position="583"/>
    </location>
</feature>
<keyword evidence="6 11" id="KW-0472">Membrane</keyword>
<dbReference type="InterPro" id="IPR050368">
    <property type="entry name" value="ClC-type_chloride_channel"/>
</dbReference>
<keyword evidence="10" id="KW-0129">CBS domain</keyword>
<dbReference type="InterPro" id="IPR000644">
    <property type="entry name" value="CBS_dom"/>
</dbReference>
<dbReference type="SUPFAM" id="SSF54631">
    <property type="entry name" value="CBS-domain pair"/>
    <property type="match status" value="1"/>
</dbReference>
<dbReference type="Pfam" id="PF00571">
    <property type="entry name" value="CBS"/>
    <property type="match status" value="2"/>
</dbReference>
<gene>
    <name evidence="13" type="ORF">SAMN02745702_01203</name>
</gene>
<dbReference type="AlphaFoldDB" id="A0A1T4VXL0"/>